<keyword evidence="4" id="KW-1185">Reference proteome</keyword>
<accession>A0A2P1EMR1</accession>
<dbReference type="Pfam" id="PF00651">
    <property type="entry name" value="BTB"/>
    <property type="match status" value="1"/>
</dbReference>
<reference evidence="4" key="1">
    <citation type="submission" date="2018-01" db="EMBL/GenBank/DDBJ databases">
        <title>Testimony of 'menage a trois' revealed by the proteome of Megavirus virophage.</title>
        <authorList>
            <person name="Jeudy S."/>
            <person name="Bertaux L."/>
            <person name="Alempic J.-M."/>
            <person name="Lartigue A."/>
            <person name="Legendre M."/>
            <person name="Philippe N."/>
            <person name="Beucher L."/>
            <person name="Biondi E."/>
            <person name="Juul S."/>
            <person name="Turner D."/>
            <person name="Coute Y."/>
            <person name="Claverie J.-M."/>
            <person name="Abergel C."/>
        </authorList>
    </citation>
    <scope>NUCLEOTIDE SEQUENCE [LARGE SCALE GENOMIC DNA]</scope>
</reference>
<feature type="domain" description="BTB" evidence="2">
    <location>
        <begin position="13"/>
        <end position="84"/>
    </location>
</feature>
<sequence length="471" mass="56576">MDDLILLETGIYSDLSLEISDGEDILHMCVHKCILFSRNSYFRKALSEAFKEKNEDNITLWVENANLTKNIIESFYGKPIPLYDGWRDRLMLYIMQQYFQVENIIFPKIDIIPEEYSEFIQTLDIYNYPVGCIKYIKKYLPKDYDLLKLPKYILQKLLTMCEKYKYIWINDNINILPNNSNKLKQIKKENHNFSKFTFYPDVQKFITCDGMGFYIHIISKNELISEYSFDMLATGILRYQSKKYILFTYLNDLHLYNIENKNRIVIKNCKTNQISIRWCNKYRKWFQDNYKYLVLELQDQTIDIYNVDSREKILSIESEHEILDVLYTDKNKQLIYRDNITKILQICDIKSETYVILPNQNEDEKAIIHYSECNNYVLSFDFQNNRIKIWSTTNHEVVNIIEIDDDRVKIFQSTKFSEIIICYENYTKIWDIKTGLVMKTIYDTQIKSIDCVEGKDYQLYEKINNILENIE</sequence>
<dbReference type="InterPro" id="IPR011333">
    <property type="entry name" value="SKP1/BTB/POZ_sf"/>
</dbReference>
<proteinExistence type="inferred from homology"/>
<dbReference type="EMBL" id="MG807320">
    <property type="protein sequence ID" value="AVL95194.1"/>
    <property type="molecule type" value="Genomic_DNA"/>
</dbReference>
<name>A0A2P1EMR1_9VIRU</name>
<dbReference type="InterPro" id="IPR015943">
    <property type="entry name" value="WD40/YVTN_repeat-like_dom_sf"/>
</dbReference>
<dbReference type="SUPFAM" id="SSF50960">
    <property type="entry name" value="TolB, C-terminal domain"/>
    <property type="match status" value="1"/>
</dbReference>
<dbReference type="Proteomes" id="UP000289600">
    <property type="component" value="Segment"/>
</dbReference>
<dbReference type="CDD" id="cd18186">
    <property type="entry name" value="BTB_POZ_ZBTB_KLHL-like"/>
    <property type="match status" value="1"/>
</dbReference>
<evidence type="ECO:0000259" key="2">
    <source>
        <dbReference type="PROSITE" id="PS50097"/>
    </source>
</evidence>
<dbReference type="SUPFAM" id="SSF54695">
    <property type="entry name" value="POZ domain"/>
    <property type="match status" value="1"/>
</dbReference>
<organism evidence="3 4">
    <name type="scientific">Moumouvirus australiensis</name>
    <dbReference type="NCBI Taxonomy" id="2109587"/>
    <lineage>
        <taxon>Viruses</taxon>
        <taxon>Varidnaviria</taxon>
        <taxon>Bamfordvirae</taxon>
        <taxon>Nucleocytoviricota</taxon>
        <taxon>Megaviricetes</taxon>
        <taxon>Imitervirales</taxon>
        <taxon>Mimiviridae</taxon>
        <taxon>Megamimivirinae</taxon>
        <taxon>Moumouvirus</taxon>
        <taxon>Moumouvirus australiense</taxon>
    </lineage>
</organism>
<protein>
    <submittedName>
        <fullName evidence="3">WD40 repeat protein</fullName>
    </submittedName>
</protein>
<dbReference type="PROSITE" id="PS50097">
    <property type="entry name" value="BTB"/>
    <property type="match status" value="1"/>
</dbReference>
<dbReference type="InterPro" id="IPR000210">
    <property type="entry name" value="BTB/POZ_dom"/>
</dbReference>
<comment type="similarity">
    <text evidence="1">Belongs to the mimivirus BTB/WD family.</text>
</comment>
<dbReference type="Gene3D" id="3.30.710.10">
    <property type="entry name" value="Potassium Channel Kv1.1, Chain A"/>
    <property type="match status" value="1"/>
</dbReference>
<dbReference type="Gene3D" id="2.130.10.10">
    <property type="entry name" value="YVTN repeat-like/Quinoprotein amine dehydrogenase"/>
    <property type="match status" value="1"/>
</dbReference>
<evidence type="ECO:0000256" key="1">
    <source>
        <dbReference type="ARBA" id="ARBA00006497"/>
    </source>
</evidence>
<gene>
    <name evidence="3" type="ORF">mc_807</name>
</gene>
<evidence type="ECO:0000313" key="3">
    <source>
        <dbReference type="EMBL" id="AVL95194.1"/>
    </source>
</evidence>
<evidence type="ECO:0000313" key="4">
    <source>
        <dbReference type="Proteomes" id="UP000289600"/>
    </source>
</evidence>